<gene>
    <name evidence="3" type="ORF">EYC84_006180</name>
</gene>
<sequence length="155" mass="17354">MQFRKSNHPHRQAFSGLVRFYIIIIIIKIVYCVQRGTFDGSKRYNANIQRKYRSQQKRAPWQILTYLHGEPPLKRHDTPALTVQKSNCPPESLLIGTSDAIRPCKPNPPKTPRTSCSLSNPSASDVISERAVSSGQSQPRMLGHDSIGGLSRSGK</sequence>
<comment type="caution">
    <text evidence="3">The sequence shown here is derived from an EMBL/GenBank/DDBJ whole genome shotgun (WGS) entry which is preliminary data.</text>
</comment>
<keyword evidence="2" id="KW-1133">Transmembrane helix</keyword>
<dbReference type="Proteomes" id="UP000322873">
    <property type="component" value="Unassembled WGS sequence"/>
</dbReference>
<keyword evidence="2" id="KW-0812">Transmembrane</keyword>
<feature type="transmembrane region" description="Helical" evidence="2">
    <location>
        <begin position="12"/>
        <end position="33"/>
    </location>
</feature>
<feature type="region of interest" description="Disordered" evidence="1">
    <location>
        <begin position="94"/>
        <end position="155"/>
    </location>
</feature>
<proteinExistence type="predicted"/>
<evidence type="ECO:0000313" key="4">
    <source>
        <dbReference type="Proteomes" id="UP000322873"/>
    </source>
</evidence>
<keyword evidence="4" id="KW-1185">Reference proteome</keyword>
<evidence type="ECO:0000313" key="3">
    <source>
        <dbReference type="EMBL" id="KAA8576017.1"/>
    </source>
</evidence>
<dbReference type="EMBL" id="VICG01000001">
    <property type="protein sequence ID" value="KAA8576017.1"/>
    <property type="molecule type" value="Genomic_DNA"/>
</dbReference>
<keyword evidence="2" id="KW-0472">Membrane</keyword>
<feature type="compositionally biased region" description="Polar residues" evidence="1">
    <location>
        <begin position="112"/>
        <end position="139"/>
    </location>
</feature>
<name>A0A5M9K5C1_MONFR</name>
<organism evidence="3 4">
    <name type="scientific">Monilinia fructicola</name>
    <name type="common">Brown rot fungus</name>
    <name type="synonym">Ciboria fructicola</name>
    <dbReference type="NCBI Taxonomy" id="38448"/>
    <lineage>
        <taxon>Eukaryota</taxon>
        <taxon>Fungi</taxon>
        <taxon>Dikarya</taxon>
        <taxon>Ascomycota</taxon>
        <taxon>Pezizomycotina</taxon>
        <taxon>Leotiomycetes</taxon>
        <taxon>Helotiales</taxon>
        <taxon>Sclerotiniaceae</taxon>
        <taxon>Monilinia</taxon>
    </lineage>
</organism>
<accession>A0A5M9K5C1</accession>
<reference evidence="3 4" key="1">
    <citation type="submission" date="2019-06" db="EMBL/GenBank/DDBJ databases">
        <title>Genome Sequence of the Brown Rot Fungal Pathogen Monilinia fructicola.</title>
        <authorList>
            <person name="De Miccolis Angelini R.M."/>
            <person name="Landi L."/>
            <person name="Abate D."/>
            <person name="Pollastro S."/>
            <person name="Romanazzi G."/>
            <person name="Faretra F."/>
        </authorList>
    </citation>
    <scope>NUCLEOTIDE SEQUENCE [LARGE SCALE GENOMIC DNA]</scope>
    <source>
        <strain evidence="3 4">Mfrc123</strain>
    </source>
</reference>
<evidence type="ECO:0000256" key="1">
    <source>
        <dbReference type="SAM" id="MobiDB-lite"/>
    </source>
</evidence>
<evidence type="ECO:0000256" key="2">
    <source>
        <dbReference type="SAM" id="Phobius"/>
    </source>
</evidence>
<dbReference type="AlphaFoldDB" id="A0A5M9K5C1"/>
<protein>
    <submittedName>
        <fullName evidence="3">Uncharacterized protein</fullName>
    </submittedName>
</protein>